<evidence type="ECO:0000313" key="2">
    <source>
        <dbReference type="WBParaSite" id="RSKR_0000747050.1"/>
    </source>
</evidence>
<dbReference type="WBParaSite" id="RSKR_0000747050.1">
    <property type="protein sequence ID" value="RSKR_0000747050.1"/>
    <property type="gene ID" value="RSKR_0000747050"/>
</dbReference>
<evidence type="ECO:0000313" key="1">
    <source>
        <dbReference type="Proteomes" id="UP000095286"/>
    </source>
</evidence>
<reference evidence="2" key="1">
    <citation type="submission" date="2016-11" db="UniProtKB">
        <authorList>
            <consortium name="WormBaseParasite"/>
        </authorList>
    </citation>
    <scope>IDENTIFICATION</scope>
    <source>
        <strain evidence="2">KR3021</strain>
    </source>
</reference>
<sequence length="319" mass="37634">MLADRNSPVPQYYHYSESSPSGYLNYKQKQKRSKTKSFVKLIYASGVLTVLIFTIWFAFYYHYYLSTLPEQTEVSVDPVDHVYKRIKRDFMFVSDKNKTDPNCFQNCNDEWKDGFEKTFSINHTEFYDFPFHPTLLDYSNFLKYCELADNQTNCFINRCDDQSADRVFSPSNFVCQFKRKEFVLARPCLEETEPLTFLKCDQECHQLALKDLKISKREENGKVFSSNDLDQYERELNLLCSFQECYKTCHQEIVREVCSPALSNTVFTLINQYIKWHATDIYDWHILTDKLQRLPMSCLKLTGYTPQSKSVAKLITSNS</sequence>
<dbReference type="Proteomes" id="UP000095286">
    <property type="component" value="Unplaced"/>
</dbReference>
<proteinExistence type="predicted"/>
<name>A0AC35U5R5_9BILA</name>
<accession>A0AC35U5R5</accession>
<organism evidence="1 2">
    <name type="scientific">Rhabditophanes sp. KR3021</name>
    <dbReference type="NCBI Taxonomy" id="114890"/>
    <lineage>
        <taxon>Eukaryota</taxon>
        <taxon>Metazoa</taxon>
        <taxon>Ecdysozoa</taxon>
        <taxon>Nematoda</taxon>
        <taxon>Chromadorea</taxon>
        <taxon>Rhabditida</taxon>
        <taxon>Tylenchina</taxon>
        <taxon>Panagrolaimomorpha</taxon>
        <taxon>Strongyloidoidea</taxon>
        <taxon>Alloionematidae</taxon>
        <taxon>Rhabditophanes</taxon>
    </lineage>
</organism>
<protein>
    <submittedName>
        <fullName evidence="2">CPG4 domain-containing protein</fullName>
    </submittedName>
</protein>